<protein>
    <submittedName>
        <fullName evidence="2">Bacteriophage P2 gpD protein</fullName>
    </submittedName>
</protein>
<evidence type="ECO:0000256" key="1">
    <source>
        <dbReference type="SAM" id="MobiDB-lite"/>
    </source>
</evidence>
<dbReference type="Pfam" id="PF05954">
    <property type="entry name" value="Phage_GPD"/>
    <property type="match status" value="1"/>
</dbReference>
<dbReference type="HOGENOM" id="CLU_037957_2_0_5"/>
<dbReference type="OrthoDB" id="4070623at2"/>
<dbReference type="InterPro" id="IPR052726">
    <property type="entry name" value="Phage_Baseplate_Hub"/>
</dbReference>
<name>F1Z9D0_9SPHN</name>
<evidence type="ECO:0000313" key="2">
    <source>
        <dbReference type="EMBL" id="EGD58375.1"/>
    </source>
</evidence>
<dbReference type="eggNOG" id="COG3500">
    <property type="taxonomic scope" value="Bacteria"/>
</dbReference>
<proteinExistence type="predicted"/>
<dbReference type="STRING" id="983920.Y88_0430"/>
<dbReference type="AlphaFoldDB" id="F1Z9D0"/>
<keyword evidence="3" id="KW-1185">Reference proteome</keyword>
<evidence type="ECO:0000313" key="3">
    <source>
        <dbReference type="Proteomes" id="UP000004728"/>
    </source>
</evidence>
<gene>
    <name evidence="2" type="ORF">Y88_0430</name>
</gene>
<accession>F1Z9D0</accession>
<organism evidence="2 3">
    <name type="scientific">Novosphingobium nitrogenifigens DSM 19370</name>
    <dbReference type="NCBI Taxonomy" id="983920"/>
    <lineage>
        <taxon>Bacteria</taxon>
        <taxon>Pseudomonadati</taxon>
        <taxon>Pseudomonadota</taxon>
        <taxon>Alphaproteobacteria</taxon>
        <taxon>Sphingomonadales</taxon>
        <taxon>Sphingomonadaceae</taxon>
        <taxon>Novosphingobium</taxon>
    </lineage>
</organism>
<feature type="compositionally biased region" description="Basic residues" evidence="1">
    <location>
        <begin position="238"/>
        <end position="253"/>
    </location>
</feature>
<dbReference type="PANTHER" id="PTHR35862:SF3">
    <property type="entry name" value="FELS-2 PROPHAGE PROTEIN"/>
    <property type="match status" value="1"/>
</dbReference>
<sequence length="339" mass="36332">MAGQAYVQPFAAWRVLLGTVDLTTKLAPRLSSLTLTEARGEEADSLELVLHDTDGALALPPAGAVLHVALGWQRGTGVAVGLVDKGSYIVQDVEWQGGEPDLVTIRARSADLRTTLQNRRNRMFTGQTIGAIVTQVARDNALTPRCHPDLANTVVGSIEQANTSDITFLRDLARRYDAAATVKAGCLLFTPIGAATTATGAKLPTLKLARRDCASPHYSRAARENTQDGAEAQYHDPHKGRRITVGHGGHHRRRMKRVYATADDAKAAAKGEHARITRAEARLSLILPYGRAAIGPGVRIAASGFKTEIDAHAWLVTSVRHEIMPGGGFSTTIEMEVTG</sequence>
<feature type="region of interest" description="Disordered" evidence="1">
    <location>
        <begin position="220"/>
        <end position="253"/>
    </location>
</feature>
<dbReference type="Proteomes" id="UP000004728">
    <property type="component" value="Unassembled WGS sequence"/>
</dbReference>
<dbReference type="SUPFAM" id="SSF69279">
    <property type="entry name" value="Phage tail proteins"/>
    <property type="match status" value="1"/>
</dbReference>
<dbReference type="InParanoid" id="F1Z9D0"/>
<dbReference type="PANTHER" id="PTHR35862">
    <property type="entry name" value="FELS-2 PROPHAGE PROTEIN"/>
    <property type="match status" value="1"/>
</dbReference>
<reference evidence="2 3" key="1">
    <citation type="journal article" date="2012" name="J. Bacteriol.">
        <title>Draft Genome Sequence of Novosphingobium nitrogenifigens Y88T.</title>
        <authorList>
            <person name="Strabala T.J."/>
            <person name="Macdonald L."/>
            <person name="Liu V."/>
            <person name="Smit A.M."/>
        </authorList>
    </citation>
    <scope>NUCLEOTIDE SEQUENCE [LARGE SCALE GENOMIC DNA]</scope>
    <source>
        <strain evidence="2 3">DSM 19370</strain>
    </source>
</reference>
<comment type="caution">
    <text evidence="2">The sequence shown here is derived from an EMBL/GenBank/DDBJ whole genome shotgun (WGS) entry which is preliminary data.</text>
</comment>
<dbReference type="EMBL" id="AEWJ01000041">
    <property type="protein sequence ID" value="EGD58375.1"/>
    <property type="molecule type" value="Genomic_DNA"/>
</dbReference>